<dbReference type="EMBL" id="AY714835">
    <property type="protein sequence ID" value="QNR61631.1"/>
    <property type="molecule type" value="Genomic_DNA"/>
</dbReference>
<evidence type="ECO:0000313" key="1">
    <source>
        <dbReference type="EMBL" id="QNR61631.1"/>
    </source>
</evidence>
<protein>
    <submittedName>
        <fullName evidence="1">Uncharacterized protein</fullName>
    </submittedName>
</protein>
<name>A0A7H0XS23_UNCAG</name>
<proteinExistence type="predicted"/>
<organism evidence="1">
    <name type="scientific">Uncultured archaeon GZfos26G2</name>
    <dbReference type="NCBI Taxonomy" id="3386331"/>
    <lineage>
        <taxon>Archaea</taxon>
        <taxon>Methanobacteriati</taxon>
        <taxon>Methanobacteriota</taxon>
        <taxon>Stenosarchaea group</taxon>
        <taxon>Methanomicrobia</taxon>
        <taxon>Candidatus Methanophagales</taxon>
        <taxon>Candidatus Methanophagaceae</taxon>
        <taxon>Candidatus Methanophaga</taxon>
    </lineage>
</organism>
<reference evidence="1" key="1">
    <citation type="journal article" date="2004" name="Science">
        <title>Reverse methanogenesis: testing the hypothesis with environmental genomics.</title>
        <authorList>
            <person name="Hallam S.J."/>
            <person name="Putnam N."/>
            <person name="Preston C.M."/>
            <person name="Detter J.C."/>
            <person name="Rokhsar D."/>
            <person name="Richardson P.M."/>
            <person name="DeLong E.F."/>
        </authorList>
    </citation>
    <scope>NUCLEOTIDE SEQUENCE</scope>
</reference>
<accession>A0A7H0XS23</accession>
<sequence>MAEIIKDVCGRMARAERIFKSPIVLRGNAKLLRLFIYLKNKIAIKNNVSTVFREATQIRSEICLTESEDTKRAFSEI</sequence>
<dbReference type="AlphaFoldDB" id="A0A7H0XS23"/>
<gene>
    <name evidence="1" type="ORF">GZ22D9_41</name>
</gene>